<evidence type="ECO:0000313" key="4">
    <source>
        <dbReference type="Proteomes" id="UP000177785"/>
    </source>
</evidence>
<dbReference type="InterPro" id="IPR047773">
    <property type="entry name" value="YHYH_dom_bact"/>
</dbReference>
<comment type="caution">
    <text evidence="3">The sequence shown here is derived from an EMBL/GenBank/DDBJ whole genome shotgun (WGS) entry which is preliminary data.</text>
</comment>
<dbReference type="Gene3D" id="1.10.101.10">
    <property type="entry name" value="PGBD-like superfamily/PGBD"/>
    <property type="match status" value="1"/>
</dbReference>
<reference evidence="3 4" key="1">
    <citation type="journal article" date="2016" name="Nat. Commun.">
        <title>Thousands of microbial genomes shed light on interconnected biogeochemical processes in an aquifer system.</title>
        <authorList>
            <person name="Anantharaman K."/>
            <person name="Brown C.T."/>
            <person name="Hug L.A."/>
            <person name="Sharon I."/>
            <person name="Castelle C.J."/>
            <person name="Probst A.J."/>
            <person name="Thomas B.C."/>
            <person name="Singh A."/>
            <person name="Wilkins M.J."/>
            <person name="Karaoz U."/>
            <person name="Brodie E.L."/>
            <person name="Williams K.H."/>
            <person name="Hubbard S.S."/>
            <person name="Banfield J.F."/>
        </authorList>
    </citation>
    <scope>NUCLEOTIDE SEQUENCE [LARGE SCALE GENOMIC DNA]</scope>
</reference>
<proteinExistence type="predicted"/>
<evidence type="ECO:0000259" key="2">
    <source>
        <dbReference type="Pfam" id="PF01471"/>
    </source>
</evidence>
<dbReference type="InterPro" id="IPR036365">
    <property type="entry name" value="PGBD-like_sf"/>
</dbReference>
<sequence>MQKMQQRRSLTLVALFLTLSLPGIVSAHPGNTDASGCHTCRTNCPKWGLSTGEYHCHRAKALPQPKEPIRSHNDGTTELWLDYKNPAPTVTPTPTPKPTTSSVNAVAATVITYNLVKGMENKQVLRLQQILARYPDIYPEASITGYFGVATERAVKRFQKKYGLEQTGGTGPRTRTILNAL</sequence>
<protein>
    <recommendedName>
        <fullName evidence="2">Peptidoglycan binding-like domain-containing protein</fullName>
    </recommendedName>
</protein>
<dbReference type="AlphaFoldDB" id="A0A1G2G2D2"/>
<keyword evidence="1" id="KW-0732">Signal</keyword>
<feature type="signal peptide" evidence="1">
    <location>
        <begin position="1"/>
        <end position="27"/>
    </location>
</feature>
<dbReference type="Proteomes" id="UP000177785">
    <property type="component" value="Unassembled WGS sequence"/>
</dbReference>
<dbReference type="InterPro" id="IPR002477">
    <property type="entry name" value="Peptidoglycan-bd-like"/>
</dbReference>
<dbReference type="SUPFAM" id="SSF47090">
    <property type="entry name" value="PGBD-like"/>
    <property type="match status" value="1"/>
</dbReference>
<feature type="domain" description="Peptidoglycan binding-like" evidence="2">
    <location>
        <begin position="121"/>
        <end position="178"/>
    </location>
</feature>
<dbReference type="STRING" id="1802115.A2756_05370"/>
<dbReference type="Pfam" id="PF01471">
    <property type="entry name" value="PG_binding_1"/>
    <property type="match status" value="1"/>
</dbReference>
<gene>
    <name evidence="3" type="ORF">A2756_05370</name>
</gene>
<evidence type="ECO:0000256" key="1">
    <source>
        <dbReference type="SAM" id="SignalP"/>
    </source>
</evidence>
<dbReference type="EMBL" id="MHNL01000023">
    <property type="protein sequence ID" value="OGZ44267.1"/>
    <property type="molecule type" value="Genomic_DNA"/>
</dbReference>
<evidence type="ECO:0000313" key="3">
    <source>
        <dbReference type="EMBL" id="OGZ44267.1"/>
    </source>
</evidence>
<dbReference type="InterPro" id="IPR036366">
    <property type="entry name" value="PGBDSf"/>
</dbReference>
<feature type="chain" id="PRO_5009582945" description="Peptidoglycan binding-like domain-containing protein" evidence="1">
    <location>
        <begin position="28"/>
        <end position="181"/>
    </location>
</feature>
<dbReference type="NCBIfam" id="NF033223">
    <property type="entry name" value="YHYH_alt"/>
    <property type="match status" value="1"/>
</dbReference>
<name>A0A1G2G2D2_9BACT</name>
<organism evidence="3 4">
    <name type="scientific">Candidatus Ryanbacteria bacterium RIFCSPHIGHO2_01_FULL_48_27</name>
    <dbReference type="NCBI Taxonomy" id="1802115"/>
    <lineage>
        <taxon>Bacteria</taxon>
        <taxon>Candidatus Ryaniibacteriota</taxon>
    </lineage>
</organism>
<accession>A0A1G2G2D2</accession>